<reference evidence="5 6" key="1">
    <citation type="submission" date="2023-03" db="EMBL/GenBank/DDBJ databases">
        <title>Genome insight into feeding habits of ladybird beetles.</title>
        <authorList>
            <person name="Li H.-S."/>
            <person name="Huang Y.-H."/>
            <person name="Pang H."/>
        </authorList>
    </citation>
    <scope>NUCLEOTIDE SEQUENCE [LARGE SCALE GENOMIC DNA]</scope>
    <source>
        <strain evidence="5">SYSU_2023b</strain>
        <tissue evidence="5">Whole body</tissue>
    </source>
</reference>
<dbReference type="AlphaFoldDB" id="A0AAW1U233"/>
<accession>A0AAW1U233</accession>
<dbReference type="InterPro" id="IPR038606">
    <property type="entry name" value="To_sf"/>
</dbReference>
<dbReference type="PANTHER" id="PTHR11008">
    <property type="entry name" value="PROTEIN TAKEOUT-LIKE PROTEIN"/>
    <property type="match status" value="1"/>
</dbReference>
<evidence type="ECO:0000256" key="4">
    <source>
        <dbReference type="SAM" id="SignalP"/>
    </source>
</evidence>
<evidence type="ECO:0000256" key="2">
    <source>
        <dbReference type="ARBA" id="ARBA00023108"/>
    </source>
</evidence>
<gene>
    <name evidence="5" type="ORF">WA026_005430</name>
</gene>
<evidence type="ECO:0000256" key="3">
    <source>
        <dbReference type="ARBA" id="ARBA00060902"/>
    </source>
</evidence>
<organism evidence="5 6">
    <name type="scientific">Henosepilachna vigintioctopunctata</name>
    <dbReference type="NCBI Taxonomy" id="420089"/>
    <lineage>
        <taxon>Eukaryota</taxon>
        <taxon>Metazoa</taxon>
        <taxon>Ecdysozoa</taxon>
        <taxon>Arthropoda</taxon>
        <taxon>Hexapoda</taxon>
        <taxon>Insecta</taxon>
        <taxon>Pterygota</taxon>
        <taxon>Neoptera</taxon>
        <taxon>Endopterygota</taxon>
        <taxon>Coleoptera</taxon>
        <taxon>Polyphaga</taxon>
        <taxon>Cucujiformia</taxon>
        <taxon>Coccinelloidea</taxon>
        <taxon>Coccinellidae</taxon>
        <taxon>Epilachninae</taxon>
        <taxon>Epilachnini</taxon>
        <taxon>Henosepilachna</taxon>
    </lineage>
</organism>
<dbReference type="GO" id="GO:0007623">
    <property type="term" value="P:circadian rhythm"/>
    <property type="evidence" value="ECO:0007669"/>
    <property type="project" value="UniProtKB-ARBA"/>
</dbReference>
<proteinExistence type="inferred from homology"/>
<comment type="caution">
    <text evidence="5">The sequence shown here is derived from an EMBL/GenBank/DDBJ whole genome shotgun (WGS) entry which is preliminary data.</text>
</comment>
<dbReference type="SMART" id="SM00700">
    <property type="entry name" value="JHBP"/>
    <property type="match status" value="1"/>
</dbReference>
<keyword evidence="2" id="KW-0090">Biological rhythms</keyword>
<sequence length="243" mass="27686">MKMNILIFVVFVCCVHARELPKFLQPFKCSTKKNVENCIVNNGNKAIPLVAEGIPDYKVPKMNPLLVPFAQLISTPTLGLNMTNVKIHNLGNMKLSHVKFNWQTNIFAFDLRCKSIKIEGEYSVNGKIMVLPMKGNGPFEIYLNDGMYNLTISGTISKRNGDKYFHIEETRMNYHFDNVKFQFNNLFDGNKQLGDEMNKFLNENWEPLLADFGPGISKTISSIIAGFMQVLLNQIPHSEIFLD</sequence>
<name>A0AAW1U233_9CUCU</name>
<keyword evidence="6" id="KW-1185">Reference proteome</keyword>
<dbReference type="EMBL" id="JARQZJ010000032">
    <property type="protein sequence ID" value="KAK9874596.1"/>
    <property type="molecule type" value="Genomic_DNA"/>
</dbReference>
<dbReference type="GO" id="GO:0005615">
    <property type="term" value="C:extracellular space"/>
    <property type="evidence" value="ECO:0007669"/>
    <property type="project" value="TreeGrafter"/>
</dbReference>
<comment type="similarity">
    <text evidence="3">Belongs to the TO family.</text>
</comment>
<dbReference type="PANTHER" id="PTHR11008:SF32">
    <property type="entry name" value="CIRCADIAN CLOCK-CONTROLLED PROTEIN DAYWAKE-RELATED"/>
    <property type="match status" value="1"/>
</dbReference>
<evidence type="ECO:0000313" key="5">
    <source>
        <dbReference type="EMBL" id="KAK9874596.1"/>
    </source>
</evidence>
<dbReference type="FunFam" id="3.15.10.30:FF:000001">
    <property type="entry name" value="Takeout-like protein 1"/>
    <property type="match status" value="1"/>
</dbReference>
<dbReference type="Gene3D" id="3.15.10.30">
    <property type="entry name" value="Haemolymph juvenile hormone binding protein"/>
    <property type="match status" value="1"/>
</dbReference>
<protein>
    <recommendedName>
        <fullName evidence="7">Protein takeout-like</fullName>
    </recommendedName>
</protein>
<evidence type="ECO:0000256" key="1">
    <source>
        <dbReference type="ARBA" id="ARBA00022729"/>
    </source>
</evidence>
<evidence type="ECO:0000313" key="6">
    <source>
        <dbReference type="Proteomes" id="UP001431783"/>
    </source>
</evidence>
<dbReference type="Pfam" id="PF06585">
    <property type="entry name" value="JHBP"/>
    <property type="match status" value="1"/>
</dbReference>
<dbReference type="InterPro" id="IPR010562">
    <property type="entry name" value="Haemolymph_juvenile_hormone-bd"/>
</dbReference>
<feature type="chain" id="PRO_5043654461" description="Protein takeout-like" evidence="4">
    <location>
        <begin position="18"/>
        <end position="243"/>
    </location>
</feature>
<keyword evidence="1 4" id="KW-0732">Signal</keyword>
<evidence type="ECO:0008006" key="7">
    <source>
        <dbReference type="Google" id="ProtNLM"/>
    </source>
</evidence>
<feature type="signal peptide" evidence="4">
    <location>
        <begin position="1"/>
        <end position="17"/>
    </location>
</feature>
<dbReference type="Proteomes" id="UP001431783">
    <property type="component" value="Unassembled WGS sequence"/>
</dbReference>